<gene>
    <name evidence="1" type="primary">50</name>
    <name evidence="1" type="ORF">019DV002_50</name>
</gene>
<proteinExistence type="predicted"/>
<dbReference type="SUPFAM" id="SSF57938">
    <property type="entry name" value="DnaJ/Hsp40 cysteine-rich domain"/>
    <property type="match status" value="1"/>
</dbReference>
<accession>A0A5J6T5C7</accession>
<dbReference type="Proteomes" id="UP000325508">
    <property type="component" value="Segment"/>
</dbReference>
<dbReference type="EMBL" id="MN176220">
    <property type="protein sequence ID" value="QFG05228.1"/>
    <property type="molecule type" value="Genomic_DNA"/>
</dbReference>
<sequence length="102" mass="11497">MPNCKTCKFALDVRTTFRNGEQVKCQKASELFGGERWVNLLDEARCGTYEEFSIESIPEFTPNETDEMCSRCHGSGEQTVMIMMKAQKKTCSLCKGKGVITK</sequence>
<dbReference type="InterPro" id="IPR036410">
    <property type="entry name" value="HSP_DnaJ_Cys-rich_dom_sf"/>
</dbReference>
<evidence type="ECO:0000313" key="1">
    <source>
        <dbReference type="EMBL" id="QFG05228.1"/>
    </source>
</evidence>
<reference evidence="1 2" key="1">
    <citation type="submission" date="2019-07" db="EMBL/GenBank/DDBJ databases">
        <authorList>
            <person name="Loney R.E."/>
            <person name="Krukonis G.P."/>
            <person name="Delesalle V.A."/>
        </authorList>
    </citation>
    <scope>NUCLEOTIDE SEQUENCE [LARGE SCALE GENOMIC DNA]</scope>
</reference>
<protein>
    <submittedName>
        <fullName evidence="1">Uncharacterized protein</fullName>
    </submittedName>
</protein>
<keyword evidence="2" id="KW-1185">Reference proteome</keyword>
<organism evidence="1 2">
    <name type="scientific">Bacillus phage 019DV002</name>
    <dbReference type="NCBI Taxonomy" id="2601653"/>
    <lineage>
        <taxon>Viruses</taxon>
        <taxon>Duplodnaviria</taxon>
        <taxon>Heunggongvirae</taxon>
        <taxon>Uroviricota</taxon>
        <taxon>Caudoviricetes</taxon>
        <taxon>Ehrlichviridae</taxon>
        <taxon>Gettysburgvirus</taxon>
        <taxon>Gettysburgvirus gv019DV002</taxon>
    </lineage>
</organism>
<dbReference type="Gene3D" id="6.20.20.10">
    <property type="match status" value="1"/>
</dbReference>
<evidence type="ECO:0000313" key="2">
    <source>
        <dbReference type="Proteomes" id="UP000325508"/>
    </source>
</evidence>
<name>A0A5J6T5C7_9CAUD</name>